<accession>A0ABT6MNW3</accession>
<keyword evidence="3" id="KW-1185">Reference proteome</keyword>
<dbReference type="EMBL" id="JARYGX010000009">
    <property type="protein sequence ID" value="MDH7452249.1"/>
    <property type="molecule type" value="Genomic_DNA"/>
</dbReference>
<organism evidence="2 3">
    <name type="scientific">Luteimonas composti</name>
    <dbReference type="NCBI Taxonomy" id="398257"/>
    <lineage>
        <taxon>Bacteria</taxon>
        <taxon>Pseudomonadati</taxon>
        <taxon>Pseudomonadota</taxon>
        <taxon>Gammaproteobacteria</taxon>
        <taxon>Lysobacterales</taxon>
        <taxon>Lysobacteraceae</taxon>
        <taxon>Luteimonas</taxon>
    </lineage>
</organism>
<feature type="chain" id="PRO_5046980888" evidence="1">
    <location>
        <begin position="23"/>
        <end position="326"/>
    </location>
</feature>
<evidence type="ECO:0000256" key="1">
    <source>
        <dbReference type="SAM" id="SignalP"/>
    </source>
</evidence>
<keyword evidence="1" id="KW-0732">Signal</keyword>
<evidence type="ECO:0000313" key="3">
    <source>
        <dbReference type="Proteomes" id="UP001160550"/>
    </source>
</evidence>
<proteinExistence type="predicted"/>
<feature type="signal peptide" evidence="1">
    <location>
        <begin position="1"/>
        <end position="22"/>
    </location>
</feature>
<protein>
    <submittedName>
        <fullName evidence="2">Uncharacterized protein</fullName>
    </submittedName>
</protein>
<evidence type="ECO:0000313" key="2">
    <source>
        <dbReference type="EMBL" id="MDH7452249.1"/>
    </source>
</evidence>
<comment type="caution">
    <text evidence="2">The sequence shown here is derived from an EMBL/GenBank/DDBJ whole genome shotgun (WGS) entry which is preliminary data.</text>
</comment>
<gene>
    <name evidence="2" type="ORF">QF205_04015</name>
</gene>
<dbReference type="RefSeq" id="WP_280941449.1">
    <property type="nucleotide sequence ID" value="NZ_JARYGX010000009.1"/>
</dbReference>
<reference evidence="2" key="2">
    <citation type="submission" date="2023-04" db="EMBL/GenBank/DDBJ databases">
        <authorList>
            <person name="Sun J.-Q."/>
        </authorList>
    </citation>
    <scope>NUCLEOTIDE SEQUENCE</scope>
    <source>
        <strain evidence="2">CC-YY355</strain>
    </source>
</reference>
<name>A0ABT6MNW3_9GAMM</name>
<reference evidence="2" key="1">
    <citation type="journal article" date="2007" name="Int. J. Syst. Evol. Microbiol.">
        <title>Luteimonas composti sp. nov., a moderately thermophilic bacterium isolated from food waste.</title>
        <authorList>
            <person name="Young C.C."/>
            <person name="Kampfer P."/>
            <person name="Chen W.M."/>
            <person name="Yen W.S."/>
            <person name="Arun A.B."/>
            <person name="Lai W.A."/>
            <person name="Shen F.T."/>
            <person name="Rekha P.D."/>
            <person name="Lin K.Y."/>
            <person name="Chou J.H."/>
        </authorList>
    </citation>
    <scope>NUCLEOTIDE SEQUENCE</scope>
    <source>
        <strain evidence="2">CC-YY355</strain>
    </source>
</reference>
<sequence>MAALVASSLLVMSCGAAPPETAAEPTGPAGQAAVVRAASSAPDNPFSVEEALGAECRPNYGGDPPLQGAACHGRLPEHLQWLLRNLPATHPYLSQEQREEAAAAKQWFRAVPGYGDRPDFVAHIPHYSQFWIRSFEGADPRVTVYVVYGPACDDDPVRSRQSIEDGCLGGAPYVVRELKIYRVVSGGVPEDVTAEIAPAPPTLTPEERIRYGRYLRPPEEGGARDTDIGLDVRRLATTPVMRWTIDPPEEGDYVPPRIPDSDPRGFMQLAHFGFLVWTGERFELREKVPLLLWACGTRQDDDCTTGDRGDPYLIEDGAAAAGAGIP</sequence>
<dbReference type="Proteomes" id="UP001160550">
    <property type="component" value="Unassembled WGS sequence"/>
</dbReference>